<reference evidence="7" key="1">
    <citation type="submission" date="2015-06" db="EMBL/GenBank/DDBJ databases">
        <authorList>
            <person name="Lim Y.L."/>
            <person name="Ee R."/>
            <person name="Yong D."/>
            <person name="How K.Y."/>
            <person name="Yin W.F."/>
            <person name="Chan K.G."/>
        </authorList>
    </citation>
    <scope>NUCLEOTIDE SEQUENCE [LARGE SCALE GENOMIC DNA]</scope>
    <source>
        <strain evidence="7">DSM 25325</strain>
    </source>
</reference>
<reference evidence="6" key="2">
    <citation type="submission" date="2016-01" db="EMBL/GenBank/DDBJ databases">
        <authorList>
            <person name="McClelland M."/>
            <person name="Jain A."/>
            <person name="Saraogi P."/>
            <person name="Mendelson R."/>
            <person name="Westerman R."/>
            <person name="SanMiguel P."/>
            <person name="Csonka L."/>
        </authorList>
    </citation>
    <scope>NUCLEOTIDE SEQUENCE</scope>
    <source>
        <strain evidence="6">DSM 25325</strain>
    </source>
</reference>
<dbReference type="InterPro" id="IPR028350">
    <property type="entry name" value="DNAC/IstB-like"/>
</dbReference>
<evidence type="ECO:0000313" key="5">
    <source>
        <dbReference type="EMBL" id="AKJ66916.1"/>
    </source>
</evidence>
<dbReference type="Pfam" id="PF01695">
    <property type="entry name" value="IstB_IS21"/>
    <property type="match status" value="1"/>
</dbReference>
<dbReference type="PANTHER" id="PTHR30050">
    <property type="entry name" value="CHROMOSOMAL REPLICATION INITIATOR PROTEIN DNAA"/>
    <property type="match status" value="1"/>
</dbReference>
<evidence type="ECO:0000256" key="3">
    <source>
        <dbReference type="ARBA" id="ARBA00022840"/>
    </source>
</evidence>
<dbReference type="EMBL" id="CP011568">
    <property type="protein sequence ID" value="AKJ67269.1"/>
    <property type="molecule type" value="Genomic_DNA"/>
</dbReference>
<dbReference type="Gene3D" id="3.40.50.300">
    <property type="entry name" value="P-loop containing nucleotide triphosphate hydrolases"/>
    <property type="match status" value="1"/>
</dbReference>
<dbReference type="GO" id="GO:0005524">
    <property type="term" value="F:ATP binding"/>
    <property type="evidence" value="ECO:0007669"/>
    <property type="project" value="UniProtKB-KW"/>
</dbReference>
<sequence>MNLQAERIDAYCRQLKLDGLAERFEAIAAQASEQDWSFMEFLEQALAHERDARQVRSRQTLARMASFPVIKTLEQYDFEFATGTPRNLIEELATLRFIERGENAVFLGPSGVGKSHLAIALGYLATQASIKTHFVSAADLMLQLAAAQRQDRYDSVMRHRVLGPRLLIIDEIGYLPFTGDQASHFFHIVSKRYERGGSMILTSNLPFAQWGDTFGDNPTLTAAMLDRILHHAHIVQIKGDSYRLRKQKKAGFLGKPGKPVAQNSVA</sequence>
<dbReference type="KEGG" id="ptx:ABW99_02515"/>
<organism evidence="6 7">
    <name type="scientific">Pandoraea thiooxydans</name>
    <dbReference type="NCBI Taxonomy" id="445709"/>
    <lineage>
        <taxon>Bacteria</taxon>
        <taxon>Pseudomonadati</taxon>
        <taxon>Pseudomonadota</taxon>
        <taxon>Betaproteobacteria</taxon>
        <taxon>Burkholderiales</taxon>
        <taxon>Burkholderiaceae</taxon>
        <taxon>Pandoraea</taxon>
    </lineage>
</organism>
<evidence type="ECO:0000259" key="4">
    <source>
        <dbReference type="SMART" id="SM00382"/>
    </source>
</evidence>
<dbReference type="SMART" id="SM00382">
    <property type="entry name" value="AAA"/>
    <property type="match status" value="1"/>
</dbReference>
<gene>
    <name evidence="5" type="ORF">ABW99_00390</name>
    <name evidence="6" type="ORF">ABW99_02515</name>
</gene>
<evidence type="ECO:0000313" key="6">
    <source>
        <dbReference type="EMBL" id="AKJ67269.1"/>
    </source>
</evidence>
<dbReference type="NCBIfam" id="NF038214">
    <property type="entry name" value="IS21_help_AAA"/>
    <property type="match status" value="1"/>
</dbReference>
<evidence type="ECO:0000256" key="1">
    <source>
        <dbReference type="ARBA" id="ARBA00008059"/>
    </source>
</evidence>
<keyword evidence="3" id="KW-0067">ATP-binding</keyword>
<dbReference type="CDD" id="cd00009">
    <property type="entry name" value="AAA"/>
    <property type="match status" value="1"/>
</dbReference>
<dbReference type="InterPro" id="IPR027417">
    <property type="entry name" value="P-loop_NTPase"/>
</dbReference>
<keyword evidence="7" id="KW-1185">Reference proteome</keyword>
<feature type="domain" description="AAA+ ATPase" evidence="4">
    <location>
        <begin position="100"/>
        <end position="238"/>
    </location>
</feature>
<dbReference type="AlphaFoldDB" id="A0A0G3EMN5"/>
<dbReference type="NCBIfam" id="NF006616">
    <property type="entry name" value="PRK09183.1"/>
    <property type="match status" value="1"/>
</dbReference>
<dbReference type="Proteomes" id="UP000036700">
    <property type="component" value="Chromosome"/>
</dbReference>
<proteinExistence type="inferred from homology"/>
<dbReference type="GO" id="GO:0006260">
    <property type="term" value="P:DNA replication"/>
    <property type="evidence" value="ECO:0007669"/>
    <property type="project" value="TreeGrafter"/>
</dbReference>
<dbReference type="PATRIC" id="fig|445709.3.peg.546"/>
<comment type="similarity">
    <text evidence="1">Belongs to the IS21/IS1162 putative ATP-binding protein family.</text>
</comment>
<dbReference type="KEGG" id="ptx:ABW99_00390"/>
<dbReference type="PIRSF" id="PIRSF003073">
    <property type="entry name" value="DNAC_TnpB_IstB"/>
    <property type="match status" value="1"/>
</dbReference>
<dbReference type="EMBL" id="CP011568">
    <property type="protein sequence ID" value="AKJ66916.1"/>
    <property type="molecule type" value="Genomic_DNA"/>
</dbReference>
<dbReference type="FunFam" id="3.40.50.300:FF:000606">
    <property type="entry name" value="IS100 transposase orfB"/>
    <property type="match status" value="1"/>
</dbReference>
<dbReference type="InterPro" id="IPR003593">
    <property type="entry name" value="AAA+_ATPase"/>
</dbReference>
<dbReference type="STRING" id="445709.ABW99_00390"/>
<dbReference type="InterPro" id="IPR002611">
    <property type="entry name" value="IstB_ATP-bd"/>
</dbReference>
<keyword evidence="2" id="KW-0547">Nucleotide-binding</keyword>
<name>A0A0G3EMN5_9BURK</name>
<dbReference type="InterPro" id="IPR047661">
    <property type="entry name" value="IstB"/>
</dbReference>
<dbReference type="RefSeq" id="WP_047212435.1">
    <property type="nucleotide sequence ID" value="NZ_CP011568.3"/>
</dbReference>
<dbReference type="PANTHER" id="PTHR30050:SF4">
    <property type="entry name" value="ATP-BINDING PROTEIN RV3427C IN INSERTION SEQUENCE-RELATED"/>
    <property type="match status" value="1"/>
</dbReference>
<evidence type="ECO:0000313" key="7">
    <source>
        <dbReference type="Proteomes" id="UP000036700"/>
    </source>
</evidence>
<dbReference type="SUPFAM" id="SSF52540">
    <property type="entry name" value="P-loop containing nucleoside triphosphate hydrolases"/>
    <property type="match status" value="1"/>
</dbReference>
<accession>A0A0G3EMN5</accession>
<protein>
    <recommendedName>
        <fullName evidence="4">AAA+ ATPase domain-containing protein</fullName>
    </recommendedName>
</protein>
<evidence type="ECO:0000256" key="2">
    <source>
        <dbReference type="ARBA" id="ARBA00022741"/>
    </source>
</evidence>
<dbReference type="OrthoDB" id="9773429at2"/>